<dbReference type="EMBL" id="OD569919">
    <property type="protein sequence ID" value="CAD7448381.1"/>
    <property type="molecule type" value="Genomic_DNA"/>
</dbReference>
<protein>
    <submittedName>
        <fullName evidence="1">Uncharacterized protein</fullName>
    </submittedName>
</protein>
<evidence type="ECO:0000313" key="1">
    <source>
        <dbReference type="EMBL" id="CAD7448381.1"/>
    </source>
</evidence>
<organism evidence="1">
    <name type="scientific">Timema bartmani</name>
    <dbReference type="NCBI Taxonomy" id="61472"/>
    <lineage>
        <taxon>Eukaryota</taxon>
        <taxon>Metazoa</taxon>
        <taxon>Ecdysozoa</taxon>
        <taxon>Arthropoda</taxon>
        <taxon>Hexapoda</taxon>
        <taxon>Insecta</taxon>
        <taxon>Pterygota</taxon>
        <taxon>Neoptera</taxon>
        <taxon>Polyneoptera</taxon>
        <taxon>Phasmatodea</taxon>
        <taxon>Timematodea</taxon>
        <taxon>Timematoidea</taxon>
        <taxon>Timematidae</taxon>
        <taxon>Timema</taxon>
    </lineage>
</organism>
<gene>
    <name evidence="1" type="ORF">TBIB3V08_LOCUS10668</name>
</gene>
<sequence>MERETITVKFETEENLEYDIHHEDKFEIKSELDLHINSEECIKEEVHDSQQPECLPELIILPSIKEELPKHQVLSLLGQYGTSQTIFKGVILDSVENKINKVTHEEDKFYKYPKGGGKSLRHIVTCVEKICDEKGCSIQVRMGGECWKHGETEAKNTNKEEGFSNQVDGGGKYYFYGNTKAKKKTCKEEECSKWAVGGGKCIKHGGTQVKNTCKVEGCFKQAQMVEPVKKKGALNSLGEEVNVGIMEEPRLRKPVEKTGALNGLWEEVNVLNMEAPGLRISVKKEGALNGLEGEELQTKLLVVTVHGKMSYLTDTAQGLRVMKQGKRISMIKPTEVLPGVRINAAMIKDVHKLLEKHYGNTWGEIENLKGYQKIINEQINNLAVIPEGTHADDPDCECFNDDNTDGQKLSEFRVLVERFPREQGLVIRLSEGA</sequence>
<proteinExistence type="predicted"/>
<reference evidence="1" key="1">
    <citation type="submission" date="2020-11" db="EMBL/GenBank/DDBJ databases">
        <authorList>
            <person name="Tran Van P."/>
        </authorList>
    </citation>
    <scope>NUCLEOTIDE SEQUENCE</scope>
</reference>
<accession>A0A7R9F7P6</accession>
<dbReference type="AlphaFoldDB" id="A0A7R9F7P6"/>
<name>A0A7R9F7P6_9NEOP</name>